<comment type="subcellular location">
    <subcellularLocation>
        <location evidence="1">Cell membrane</location>
        <topology evidence="1">Multi-pass membrane protein</topology>
    </subcellularLocation>
    <subcellularLocation>
        <location evidence="12">Membrane</location>
        <topology evidence="12">Multi-pass membrane protein</topology>
    </subcellularLocation>
</comment>
<evidence type="ECO:0000256" key="1">
    <source>
        <dbReference type="ARBA" id="ARBA00004651"/>
    </source>
</evidence>
<feature type="region of interest" description="Disordered" evidence="13">
    <location>
        <begin position="1"/>
        <end position="63"/>
    </location>
</feature>
<evidence type="ECO:0000313" key="14">
    <source>
        <dbReference type="EMBL" id="AJE86610.1"/>
    </source>
</evidence>
<dbReference type="SUPFAM" id="SSF144083">
    <property type="entry name" value="Magnesium transport protein CorA, transmembrane region"/>
    <property type="match status" value="1"/>
</dbReference>
<organism evidence="14 15">
    <name type="scientific">Streptomyces albus (strain ATCC 21838 / DSM 41398 / FERM P-419 / JCM 4703 / NBRC 107858)</name>
    <dbReference type="NCBI Taxonomy" id="1081613"/>
    <lineage>
        <taxon>Bacteria</taxon>
        <taxon>Bacillati</taxon>
        <taxon>Actinomycetota</taxon>
        <taxon>Actinomycetes</taxon>
        <taxon>Kitasatosporales</taxon>
        <taxon>Streptomycetaceae</taxon>
        <taxon>Streptomyces</taxon>
    </lineage>
</organism>
<evidence type="ECO:0000256" key="2">
    <source>
        <dbReference type="ARBA" id="ARBA00009765"/>
    </source>
</evidence>
<keyword evidence="8 12" id="KW-0406">Ion transport</keyword>
<evidence type="ECO:0000256" key="10">
    <source>
        <dbReference type="ARBA" id="ARBA00034269"/>
    </source>
</evidence>
<dbReference type="CDD" id="cd12830">
    <property type="entry name" value="MtCorA-like"/>
    <property type="match status" value="1"/>
</dbReference>
<evidence type="ECO:0000256" key="7">
    <source>
        <dbReference type="ARBA" id="ARBA00022989"/>
    </source>
</evidence>
<evidence type="ECO:0000256" key="4">
    <source>
        <dbReference type="ARBA" id="ARBA00022475"/>
    </source>
</evidence>
<evidence type="ECO:0000256" key="3">
    <source>
        <dbReference type="ARBA" id="ARBA00022448"/>
    </source>
</evidence>
<dbReference type="GO" id="GO:0015095">
    <property type="term" value="F:magnesium ion transmembrane transporter activity"/>
    <property type="evidence" value="ECO:0007669"/>
    <property type="project" value="UniProtKB-UniRule"/>
</dbReference>
<dbReference type="InterPro" id="IPR004488">
    <property type="entry name" value="Mg/Co-transport_prot_CorA"/>
</dbReference>
<evidence type="ECO:0000256" key="12">
    <source>
        <dbReference type="RuleBase" id="RU362010"/>
    </source>
</evidence>
<feature type="compositionally biased region" description="Gly residues" evidence="13">
    <location>
        <begin position="242"/>
        <end position="252"/>
    </location>
</feature>
<keyword evidence="5 12" id="KW-0812">Transmembrane</keyword>
<feature type="compositionally biased region" description="Basic and acidic residues" evidence="13">
    <location>
        <begin position="13"/>
        <end position="29"/>
    </location>
</feature>
<evidence type="ECO:0000256" key="11">
    <source>
        <dbReference type="ARBA" id="ARBA00045497"/>
    </source>
</evidence>
<evidence type="ECO:0000256" key="13">
    <source>
        <dbReference type="SAM" id="MobiDB-lite"/>
    </source>
</evidence>
<feature type="transmembrane region" description="Helical" evidence="12">
    <location>
        <begin position="614"/>
        <end position="634"/>
    </location>
</feature>
<dbReference type="InterPro" id="IPR045861">
    <property type="entry name" value="CorA_cytoplasmic_dom"/>
</dbReference>
<evidence type="ECO:0000256" key="9">
    <source>
        <dbReference type="ARBA" id="ARBA00023136"/>
    </source>
</evidence>
<dbReference type="PANTHER" id="PTHR46494:SF1">
    <property type="entry name" value="CORA FAMILY METAL ION TRANSPORTER (EUROFUNG)"/>
    <property type="match status" value="1"/>
</dbReference>
<feature type="region of interest" description="Disordered" evidence="13">
    <location>
        <begin position="231"/>
        <end position="305"/>
    </location>
</feature>
<dbReference type="SUPFAM" id="SSF143865">
    <property type="entry name" value="CorA soluble domain-like"/>
    <property type="match status" value="1"/>
</dbReference>
<dbReference type="PANTHER" id="PTHR46494">
    <property type="entry name" value="CORA FAMILY METAL ION TRANSPORTER (EUROFUNG)"/>
    <property type="match status" value="1"/>
</dbReference>
<dbReference type="InterPro" id="IPR002523">
    <property type="entry name" value="MgTranspt_CorA/ZnTranspt_ZntB"/>
</dbReference>
<dbReference type="Gene3D" id="1.20.58.340">
    <property type="entry name" value="Magnesium transport protein CorA, transmembrane region"/>
    <property type="match status" value="2"/>
</dbReference>
<dbReference type="Proteomes" id="UP000031523">
    <property type="component" value="Chromosome"/>
</dbReference>
<keyword evidence="9 12" id="KW-0472">Membrane</keyword>
<dbReference type="InterPro" id="IPR045863">
    <property type="entry name" value="CorA_TM1_TM2"/>
</dbReference>
<comment type="similarity">
    <text evidence="2 12">Belongs to the CorA metal ion transporter (MIT) (TC 1.A.35) family.</text>
</comment>
<accession>A0A0B5F4U0</accession>
<evidence type="ECO:0000256" key="8">
    <source>
        <dbReference type="ARBA" id="ARBA00023065"/>
    </source>
</evidence>
<name>A0A0B5F4U0_STRA4</name>
<evidence type="ECO:0000256" key="6">
    <source>
        <dbReference type="ARBA" id="ARBA00022842"/>
    </source>
</evidence>
<dbReference type="KEGG" id="sals:SLNWT_6234"/>
<keyword evidence="6 12" id="KW-0460">Magnesium</keyword>
<sequence>MQEEGAAPGQPDRTGDKSLRRVVQEHLTGHELSPSESAARFTATGSPYCGGRSRCARTAPDGGVTARFPVRGLLARDEGGEVAGVAEAEQEGPGAGVADHGHRAGLDGDPLEEVEVQPERVRHEGLDDVAVRAHQIRGLGAVLRLDPRVPLPYRLARPARHGAHRLAAGEGRGRGVLLDDLHQGLADQLGELASGPVAVVALADALLLVQGEARALGEQRREGLLAALERARHGGGERDPGQPGGQRGGLGGAAFVEGHTRGPAGQQARGVGGGSSMADKQQRRHAGQGRRGSTGGGVRAPSGPGRMRLMIVDCAIYRDGRRTEEPSDLPRALRTARAGDQAFVWIGLLEPTEEEFAQVTREFGLHPLAVEDSLKAHQRPKLEVYDDSLFVVLKPVTYEPDSDTVSSGELMIFIGDSFVVTVRHGRDTTLADVRKRLEAERETLRHGPTAVLYAVSDAVVDHYLEVATELQNDLEELETEVFSPTGGGRETASRIYLFKRQIQEFRRATGPLLPPLTRLAGLGPAGSALPFLDESAQPFFRDVNDHLTRVNDSTETLDRLVSDVLSAHLAQMSVRQNDDMRKISAWAAMAAVPTMIAGIYGMNFDHMPELRWTWSYPAVVLVMAVLEVGLYRLFKRRGWM</sequence>
<dbReference type="FunFam" id="1.20.58.340:FF:000004">
    <property type="entry name" value="Magnesium transport protein CorA"/>
    <property type="match status" value="1"/>
</dbReference>
<dbReference type="GO" id="GO:0015087">
    <property type="term" value="F:cobalt ion transmembrane transporter activity"/>
    <property type="evidence" value="ECO:0007669"/>
    <property type="project" value="UniProtKB-UniRule"/>
</dbReference>
<keyword evidence="15" id="KW-1185">Reference proteome</keyword>
<keyword evidence="3 12" id="KW-0813">Transport</keyword>
<reference evidence="14 15" key="1">
    <citation type="submission" date="2015-01" db="EMBL/GenBank/DDBJ databases">
        <title>Enhanced salinomycin production by adjusting the supply of polyketide extender units in Streptomyce albus DSM 41398.</title>
        <authorList>
            <person name="Lu C."/>
        </authorList>
    </citation>
    <scope>NUCLEOTIDE SEQUENCE [LARGE SCALE GENOMIC DNA]</scope>
    <source>
        <strain evidence="15">ATCC 21838 / DSM 41398 / FERM P-419 / JCM 4703 / NBRC 107858</strain>
    </source>
</reference>
<dbReference type="NCBIfam" id="TIGR00383">
    <property type="entry name" value="corA"/>
    <property type="match status" value="1"/>
</dbReference>
<comment type="catalytic activity">
    <reaction evidence="10">
        <text>Mg(2+)(in) = Mg(2+)(out)</text>
        <dbReference type="Rhea" id="RHEA:29827"/>
        <dbReference type="ChEBI" id="CHEBI:18420"/>
    </reaction>
</comment>
<dbReference type="GO" id="GO:0050897">
    <property type="term" value="F:cobalt ion binding"/>
    <property type="evidence" value="ECO:0007669"/>
    <property type="project" value="TreeGrafter"/>
</dbReference>
<feature type="compositionally biased region" description="Basic and acidic residues" evidence="13">
    <location>
        <begin position="231"/>
        <end position="240"/>
    </location>
</feature>
<dbReference type="GO" id="GO:0005886">
    <property type="term" value="C:plasma membrane"/>
    <property type="evidence" value="ECO:0007669"/>
    <property type="project" value="UniProtKB-SubCell"/>
</dbReference>
<feature type="compositionally biased region" description="Gly residues" evidence="13">
    <location>
        <begin position="289"/>
        <end position="298"/>
    </location>
</feature>
<dbReference type="Pfam" id="PF01544">
    <property type="entry name" value="CorA"/>
    <property type="match status" value="1"/>
</dbReference>
<dbReference type="GO" id="GO:0000287">
    <property type="term" value="F:magnesium ion binding"/>
    <property type="evidence" value="ECO:0007669"/>
    <property type="project" value="TreeGrafter"/>
</dbReference>
<gene>
    <name evidence="12" type="primary">corA</name>
    <name evidence="14" type="ORF">SLNWT_6234</name>
</gene>
<dbReference type="AlphaFoldDB" id="A0A0B5F4U0"/>
<evidence type="ECO:0000313" key="15">
    <source>
        <dbReference type="Proteomes" id="UP000031523"/>
    </source>
</evidence>
<keyword evidence="7 12" id="KW-1133">Transmembrane helix</keyword>
<dbReference type="Gene3D" id="3.30.460.20">
    <property type="entry name" value="CorA soluble domain-like"/>
    <property type="match status" value="1"/>
</dbReference>
<protein>
    <recommendedName>
        <fullName evidence="12">Magnesium transport protein CorA</fullName>
    </recommendedName>
</protein>
<keyword evidence="4 12" id="KW-1003">Cell membrane</keyword>
<proteinExistence type="inferred from homology"/>
<evidence type="ECO:0000256" key="5">
    <source>
        <dbReference type="ARBA" id="ARBA00022692"/>
    </source>
</evidence>
<dbReference type="EMBL" id="CP010519">
    <property type="protein sequence ID" value="AJE86610.1"/>
    <property type="molecule type" value="Genomic_DNA"/>
</dbReference>
<comment type="function">
    <text evidence="11">Mediates influx of magnesium ions. Alternates between open and closed states. Activated by low cytoplasmic Mg(2+) levels. Inactive when cytoplasmic Mg(2+) levels are high.</text>
</comment>
<feature type="transmembrane region" description="Helical" evidence="12">
    <location>
        <begin position="583"/>
        <end position="602"/>
    </location>
</feature>